<feature type="compositionally biased region" description="Basic and acidic residues" evidence="1">
    <location>
        <begin position="40"/>
        <end position="61"/>
    </location>
</feature>
<feature type="region of interest" description="Disordered" evidence="1">
    <location>
        <begin position="40"/>
        <end position="65"/>
    </location>
</feature>
<evidence type="ECO:0000313" key="3">
    <source>
        <dbReference type="EMBL" id="KAL0432917.1"/>
    </source>
</evidence>
<name>A0AAW2VY75_9LAMI</name>
<evidence type="ECO:0000259" key="2">
    <source>
        <dbReference type="PROSITE" id="PS50086"/>
    </source>
</evidence>
<dbReference type="SMART" id="SM00164">
    <property type="entry name" value="TBC"/>
    <property type="match status" value="1"/>
</dbReference>
<dbReference type="PROSITE" id="PS50086">
    <property type="entry name" value="TBC_RABGAP"/>
    <property type="match status" value="1"/>
</dbReference>
<dbReference type="Gene3D" id="1.10.472.80">
    <property type="entry name" value="Ypt/Rab-GAP domain of gyp1p, domain 3"/>
    <property type="match status" value="1"/>
</dbReference>
<dbReference type="GO" id="GO:0005096">
    <property type="term" value="F:GTPase activator activity"/>
    <property type="evidence" value="ECO:0007669"/>
    <property type="project" value="TreeGrafter"/>
</dbReference>
<dbReference type="Pfam" id="PF00566">
    <property type="entry name" value="RabGAP-TBC"/>
    <property type="match status" value="1"/>
</dbReference>
<comment type="caution">
    <text evidence="3">The sequence shown here is derived from an EMBL/GenBank/DDBJ whole genome shotgun (WGS) entry which is preliminary data.</text>
</comment>
<evidence type="ECO:0000256" key="1">
    <source>
        <dbReference type="SAM" id="MobiDB-lite"/>
    </source>
</evidence>
<accession>A0AAW2VY75</accession>
<dbReference type="InterPro" id="IPR000195">
    <property type="entry name" value="Rab-GAP-TBC_dom"/>
</dbReference>
<organism evidence="3">
    <name type="scientific">Sesamum latifolium</name>
    <dbReference type="NCBI Taxonomy" id="2727402"/>
    <lineage>
        <taxon>Eukaryota</taxon>
        <taxon>Viridiplantae</taxon>
        <taxon>Streptophyta</taxon>
        <taxon>Embryophyta</taxon>
        <taxon>Tracheophyta</taxon>
        <taxon>Spermatophyta</taxon>
        <taxon>Magnoliopsida</taxon>
        <taxon>eudicotyledons</taxon>
        <taxon>Gunneridae</taxon>
        <taxon>Pentapetalae</taxon>
        <taxon>asterids</taxon>
        <taxon>lamiids</taxon>
        <taxon>Lamiales</taxon>
        <taxon>Pedaliaceae</taxon>
        <taxon>Sesamum</taxon>
    </lineage>
</organism>
<feature type="domain" description="Rab-GAP TBC" evidence="2">
    <location>
        <begin position="115"/>
        <end position="276"/>
    </location>
</feature>
<dbReference type="FunFam" id="1.10.8.270:FF:000021">
    <property type="entry name" value="Ypt/Rab-GAP domain of gyp1p superfamily protein"/>
    <property type="match status" value="1"/>
</dbReference>
<dbReference type="SUPFAM" id="SSF47923">
    <property type="entry name" value="Ypt/Rab-GAP domain of gyp1p"/>
    <property type="match status" value="2"/>
</dbReference>
<dbReference type="PANTHER" id="PTHR22957:SF456">
    <property type="entry name" value="YPT_RAB-GAP DOMAIN OF GYP1P SUPERFAMILY PROTEIN"/>
    <property type="match status" value="1"/>
</dbReference>
<sequence length="454" mass="52701">MDISTPPVIKLLEKDNKDIEEFRLQKDRSAKLRYKDAHMHGVQHNKDNGHKNESNSSRSRDVTQFAKSKREVIYPNMQKSYSRPSNLDCEREVLNKLRVSDAHETPTVHTTMSLEVASEDKVTDWLWTLHRIVVDVVRTDTHLEFYEDTRNLARMSDILAIYAWVDPTIGYCQGMSDLLSPFIILFEDNADAFWCFVMLLRRMRDNFKVEGLTGVMRQLQALSHILELTDKDMFSHLSYVGAESLHFAFRMLLVLFRRELPFNETLCMWESKSMNLRINLTMRFQMIWAADFDVSLTCLLDENCPELLVVQLPKQIEAKSREEKTGYLKGGFPSKFGTVRPSIKATGTEFTSTRPHCGLAKSFWSRNNHLQIPTIASLIRNGDDELPVFCVAAILIMNRQKIIRETYSVEDLIKICNDNMLEIRVKRCVQSAIKLRKKYFYKLIKNRIPAQNGS</sequence>
<gene>
    <name evidence="3" type="ORF">Slati_2626000</name>
</gene>
<dbReference type="InterPro" id="IPR035969">
    <property type="entry name" value="Rab-GAP_TBC_sf"/>
</dbReference>
<reference evidence="3" key="1">
    <citation type="submission" date="2020-06" db="EMBL/GenBank/DDBJ databases">
        <authorList>
            <person name="Li T."/>
            <person name="Hu X."/>
            <person name="Zhang T."/>
            <person name="Song X."/>
            <person name="Zhang H."/>
            <person name="Dai N."/>
            <person name="Sheng W."/>
            <person name="Hou X."/>
            <person name="Wei L."/>
        </authorList>
    </citation>
    <scope>NUCLEOTIDE SEQUENCE</scope>
    <source>
        <strain evidence="3">KEN1</strain>
        <tissue evidence="3">Leaf</tissue>
    </source>
</reference>
<dbReference type="Gene3D" id="1.10.8.270">
    <property type="entry name" value="putative rabgap domain of human tbc1 domain family member 14 like domains"/>
    <property type="match status" value="1"/>
</dbReference>
<reference evidence="3" key="2">
    <citation type="journal article" date="2024" name="Plant">
        <title>Genomic evolution and insights into agronomic trait innovations of Sesamum species.</title>
        <authorList>
            <person name="Miao H."/>
            <person name="Wang L."/>
            <person name="Qu L."/>
            <person name="Liu H."/>
            <person name="Sun Y."/>
            <person name="Le M."/>
            <person name="Wang Q."/>
            <person name="Wei S."/>
            <person name="Zheng Y."/>
            <person name="Lin W."/>
            <person name="Duan Y."/>
            <person name="Cao H."/>
            <person name="Xiong S."/>
            <person name="Wang X."/>
            <person name="Wei L."/>
            <person name="Li C."/>
            <person name="Ma Q."/>
            <person name="Ju M."/>
            <person name="Zhao R."/>
            <person name="Li G."/>
            <person name="Mu C."/>
            <person name="Tian Q."/>
            <person name="Mei H."/>
            <person name="Zhang T."/>
            <person name="Gao T."/>
            <person name="Zhang H."/>
        </authorList>
    </citation>
    <scope>NUCLEOTIDE SEQUENCE</scope>
    <source>
        <strain evidence="3">KEN1</strain>
    </source>
</reference>
<proteinExistence type="predicted"/>
<protein>
    <submittedName>
        <fullName evidence="3">GTPase-activating protein gyp7</fullName>
    </submittedName>
</protein>
<dbReference type="AlphaFoldDB" id="A0AAW2VY75"/>
<dbReference type="EMBL" id="JACGWN010000009">
    <property type="protein sequence ID" value="KAL0432917.1"/>
    <property type="molecule type" value="Genomic_DNA"/>
</dbReference>
<dbReference type="PANTHER" id="PTHR22957">
    <property type="entry name" value="TBC1 DOMAIN FAMILY MEMBER GTPASE-ACTIVATING PROTEIN"/>
    <property type="match status" value="1"/>
</dbReference>